<comment type="caution">
    <text evidence="10">The sequence shown here is derived from an EMBL/GenBank/DDBJ whole genome shotgun (WGS) entry which is preliminary data.</text>
</comment>
<dbReference type="PANTHER" id="PTHR43884:SF20">
    <property type="entry name" value="ACYL-COA DEHYDROGENASE FADE28"/>
    <property type="match status" value="1"/>
</dbReference>
<evidence type="ECO:0000256" key="5">
    <source>
        <dbReference type="ARBA" id="ARBA00023002"/>
    </source>
</evidence>
<dbReference type="SUPFAM" id="SSF47203">
    <property type="entry name" value="Acyl-CoA dehydrogenase C-terminal domain-like"/>
    <property type="match status" value="1"/>
</dbReference>
<keyword evidence="11" id="KW-1185">Reference proteome</keyword>
<dbReference type="InterPro" id="IPR036250">
    <property type="entry name" value="AcylCo_DH-like_C"/>
</dbReference>
<dbReference type="Gene3D" id="2.40.110.10">
    <property type="entry name" value="Butyryl-CoA Dehydrogenase, subunit A, domain 2"/>
    <property type="match status" value="1"/>
</dbReference>
<evidence type="ECO:0000259" key="9">
    <source>
        <dbReference type="Pfam" id="PF02771"/>
    </source>
</evidence>
<evidence type="ECO:0000259" key="7">
    <source>
        <dbReference type="Pfam" id="PF00441"/>
    </source>
</evidence>
<dbReference type="RefSeq" id="WP_075870346.1">
    <property type="nucleotide sequence ID" value="NZ_CALYQA010000001.1"/>
</dbReference>
<dbReference type="InterPro" id="IPR046373">
    <property type="entry name" value="Acyl-CoA_Oxase/DH_mid-dom_sf"/>
</dbReference>
<dbReference type="Gene3D" id="1.10.540.10">
    <property type="entry name" value="Acyl-CoA dehydrogenase/oxidase, N-terminal domain"/>
    <property type="match status" value="1"/>
</dbReference>
<dbReference type="InterPro" id="IPR009100">
    <property type="entry name" value="AcylCoA_DH/oxidase_NM_dom_sf"/>
</dbReference>
<gene>
    <name evidence="10" type="ORF">PEB0149_009340</name>
</gene>
<evidence type="ECO:0000259" key="8">
    <source>
        <dbReference type="Pfam" id="PF02770"/>
    </source>
</evidence>
<evidence type="ECO:0000256" key="3">
    <source>
        <dbReference type="ARBA" id="ARBA00022630"/>
    </source>
</evidence>
<reference evidence="10 11" key="1">
    <citation type="submission" date="2016-12" db="EMBL/GenBank/DDBJ databases">
        <title>Comparative genomics of Bartonella apis.</title>
        <authorList>
            <person name="Engel P."/>
        </authorList>
    </citation>
    <scope>NUCLEOTIDE SEQUENCE [LARGE SCALE GENOMIC DNA]</scope>
    <source>
        <strain evidence="10 11">PEB0149</strain>
    </source>
</reference>
<evidence type="ECO:0000256" key="6">
    <source>
        <dbReference type="RuleBase" id="RU362125"/>
    </source>
</evidence>
<evidence type="ECO:0000256" key="1">
    <source>
        <dbReference type="ARBA" id="ARBA00001974"/>
    </source>
</evidence>
<organism evidence="10 11">
    <name type="scientific">Bartonella apis</name>
    <dbReference type="NCBI Taxonomy" id="1686310"/>
    <lineage>
        <taxon>Bacteria</taxon>
        <taxon>Pseudomonadati</taxon>
        <taxon>Pseudomonadota</taxon>
        <taxon>Alphaproteobacteria</taxon>
        <taxon>Hyphomicrobiales</taxon>
        <taxon>Bartonellaceae</taxon>
        <taxon>Bartonella</taxon>
    </lineage>
</organism>
<dbReference type="Pfam" id="PF02770">
    <property type="entry name" value="Acyl-CoA_dh_M"/>
    <property type="match status" value="1"/>
</dbReference>
<dbReference type="InterPro" id="IPR009075">
    <property type="entry name" value="AcylCo_DH/oxidase_C"/>
</dbReference>
<proteinExistence type="inferred from homology"/>
<evidence type="ECO:0000256" key="4">
    <source>
        <dbReference type="ARBA" id="ARBA00022827"/>
    </source>
</evidence>
<keyword evidence="5 6" id="KW-0560">Oxidoreductase</keyword>
<dbReference type="SUPFAM" id="SSF56645">
    <property type="entry name" value="Acyl-CoA dehydrogenase NM domain-like"/>
    <property type="match status" value="1"/>
</dbReference>
<evidence type="ECO:0000313" key="10">
    <source>
        <dbReference type="EMBL" id="OLY43507.1"/>
    </source>
</evidence>
<sequence>MDFQLNEEQSMLENSIGRFVREKFSTLEAIDNARKNTCGFSDADWQQLVEMGLTMMPFSEADGGLGYGVEETGIVMSALGRGLVAAPYLNNIVIPGVILSKAANDSQKSKLLSIMIEGQKRFAFAHNEAKTFNDPFNIELSAKKSGNQYALNGTKVVVPYAEGADYYIVSATTDENKAPEESLGLFIVPADTKGVEAVHYRSADGGRASNITFKNVMIDEENLIGKENEAFPVIERALQEGMVAMMAEAAGIMDELLHLTVEYLKQRVQFGVAISTFQALQHKAVDMMIASEQARSMSYYAMMMLNTQDAQERLATLSAAKAQINKSARFVGQMSVQLHGGIGMTMEYIGAHYFRRLTMIEMLFGSNDVHIENVIHYGKLVA</sequence>
<feature type="domain" description="Acyl-CoA dehydrogenase/oxidase C-terminal" evidence="7">
    <location>
        <begin position="231"/>
        <end position="374"/>
    </location>
</feature>
<evidence type="ECO:0000313" key="11">
    <source>
        <dbReference type="Proteomes" id="UP000187344"/>
    </source>
</evidence>
<dbReference type="InterPro" id="IPR013786">
    <property type="entry name" value="AcylCoA_DH/ox_N"/>
</dbReference>
<dbReference type="GO" id="GO:0050660">
    <property type="term" value="F:flavin adenine dinucleotide binding"/>
    <property type="evidence" value="ECO:0007669"/>
    <property type="project" value="InterPro"/>
</dbReference>
<dbReference type="CDD" id="cd00567">
    <property type="entry name" value="ACAD"/>
    <property type="match status" value="1"/>
</dbReference>
<dbReference type="GO" id="GO:0003995">
    <property type="term" value="F:acyl-CoA dehydrogenase activity"/>
    <property type="evidence" value="ECO:0007669"/>
    <property type="project" value="TreeGrafter"/>
</dbReference>
<dbReference type="EMBL" id="LXYT01000002">
    <property type="protein sequence ID" value="OLY43507.1"/>
    <property type="molecule type" value="Genomic_DNA"/>
</dbReference>
<dbReference type="Pfam" id="PF00441">
    <property type="entry name" value="Acyl-CoA_dh_1"/>
    <property type="match status" value="1"/>
</dbReference>
<dbReference type="InterPro" id="IPR006091">
    <property type="entry name" value="Acyl-CoA_Oxase/DH_mid-dom"/>
</dbReference>
<dbReference type="AlphaFoldDB" id="A0A1R0F960"/>
<dbReference type="Proteomes" id="UP000187344">
    <property type="component" value="Unassembled WGS sequence"/>
</dbReference>
<accession>A0A1R0F960</accession>
<feature type="domain" description="Acyl-CoA dehydrogenase/oxidase N-terminal" evidence="9">
    <location>
        <begin position="6"/>
        <end position="118"/>
    </location>
</feature>
<dbReference type="OrthoDB" id="9775090at2"/>
<keyword evidence="3 6" id="KW-0285">Flavoprotein</keyword>
<comment type="similarity">
    <text evidence="2 6">Belongs to the acyl-CoA dehydrogenase family.</text>
</comment>
<protein>
    <submittedName>
        <fullName evidence="10">Acyl-CoA dehydrogenase</fullName>
    </submittedName>
</protein>
<name>A0A1R0F960_9HYPH</name>
<feature type="domain" description="Acyl-CoA oxidase/dehydrogenase middle" evidence="8">
    <location>
        <begin position="125"/>
        <end position="216"/>
    </location>
</feature>
<evidence type="ECO:0000256" key="2">
    <source>
        <dbReference type="ARBA" id="ARBA00009347"/>
    </source>
</evidence>
<dbReference type="Gene3D" id="1.20.140.10">
    <property type="entry name" value="Butyryl-CoA Dehydrogenase, subunit A, domain 3"/>
    <property type="match status" value="1"/>
</dbReference>
<dbReference type="InterPro" id="IPR037069">
    <property type="entry name" value="AcylCoA_DH/ox_N_sf"/>
</dbReference>
<keyword evidence="4 6" id="KW-0274">FAD</keyword>
<dbReference type="Pfam" id="PF02771">
    <property type="entry name" value="Acyl-CoA_dh_N"/>
    <property type="match status" value="1"/>
</dbReference>
<dbReference type="PANTHER" id="PTHR43884">
    <property type="entry name" value="ACYL-COA DEHYDROGENASE"/>
    <property type="match status" value="1"/>
</dbReference>
<comment type="cofactor">
    <cofactor evidence="1 6">
        <name>FAD</name>
        <dbReference type="ChEBI" id="CHEBI:57692"/>
    </cofactor>
</comment>